<dbReference type="EMBL" id="AP025698">
    <property type="protein sequence ID" value="BDH78702.1"/>
    <property type="molecule type" value="Genomic_DNA"/>
</dbReference>
<dbReference type="InterPro" id="IPR009080">
    <property type="entry name" value="tRNAsynth_Ia_anticodon-bd"/>
</dbReference>
<feature type="short sequence motif" description="'KMSKS' region" evidence="8">
    <location>
        <begin position="616"/>
        <end position="620"/>
    </location>
</feature>
<keyword evidence="3 8" id="KW-0436">Ligase</keyword>
<dbReference type="Pfam" id="PF00133">
    <property type="entry name" value="tRNA-synt_1"/>
    <property type="match status" value="1"/>
</dbReference>
<dbReference type="InterPro" id="IPR020791">
    <property type="entry name" value="Leu-tRNA-lgase_arc"/>
</dbReference>
<evidence type="ECO:0000256" key="4">
    <source>
        <dbReference type="ARBA" id="ARBA00022741"/>
    </source>
</evidence>
<evidence type="ECO:0000256" key="5">
    <source>
        <dbReference type="ARBA" id="ARBA00022840"/>
    </source>
</evidence>
<feature type="domain" description="Methionyl/Valyl/Leucyl/Isoleucyl-tRNA synthetase anticodon-binding" evidence="11">
    <location>
        <begin position="700"/>
        <end position="831"/>
    </location>
</feature>
<keyword evidence="13" id="KW-1185">Reference proteome</keyword>
<evidence type="ECO:0000256" key="1">
    <source>
        <dbReference type="ARBA" id="ARBA00005594"/>
    </source>
</evidence>
<dbReference type="InterPro" id="IPR013155">
    <property type="entry name" value="M/V/L/I-tRNA-synth_anticd-bd"/>
</dbReference>
<proteinExistence type="inferred from homology"/>
<organism evidence="12 13">
    <name type="scientific">Methanothermobacter tenebrarum</name>
    <dbReference type="NCBI Taxonomy" id="680118"/>
    <lineage>
        <taxon>Archaea</taxon>
        <taxon>Methanobacteriati</taxon>
        <taxon>Methanobacteriota</taxon>
        <taxon>Methanomada group</taxon>
        <taxon>Methanobacteria</taxon>
        <taxon>Methanobacteriales</taxon>
        <taxon>Methanobacteriaceae</taxon>
        <taxon>Methanothermobacter</taxon>
    </lineage>
</organism>
<dbReference type="NCBIfam" id="NF008957">
    <property type="entry name" value="PRK12300.1"/>
    <property type="match status" value="1"/>
</dbReference>
<evidence type="ECO:0000256" key="7">
    <source>
        <dbReference type="ARBA" id="ARBA00023146"/>
    </source>
</evidence>
<dbReference type="Pfam" id="PF08264">
    <property type="entry name" value="Anticodon_1"/>
    <property type="match status" value="1"/>
</dbReference>
<keyword evidence="5 8" id="KW-0067">ATP-binding</keyword>
<feature type="short sequence motif" description="'HIGH' region" evidence="8">
    <location>
        <begin position="34"/>
        <end position="44"/>
    </location>
</feature>
<dbReference type="Gene3D" id="3.40.50.620">
    <property type="entry name" value="HUPs"/>
    <property type="match status" value="1"/>
</dbReference>
<keyword evidence="4 8" id="KW-0547">Nucleotide-binding</keyword>
<evidence type="ECO:0000313" key="13">
    <source>
        <dbReference type="Proteomes" id="UP000831817"/>
    </source>
</evidence>
<dbReference type="PROSITE" id="PS00178">
    <property type="entry name" value="AA_TRNA_LIGASE_I"/>
    <property type="match status" value="1"/>
</dbReference>
<gene>
    <name evidence="8" type="primary">leuS</name>
    <name evidence="12" type="ORF">MTTB_00810</name>
</gene>
<reference evidence="12 13" key="1">
    <citation type="submission" date="2022-04" db="EMBL/GenBank/DDBJ databases">
        <title>Complete genome of Methanothermobacter tenebrarum strain RMAS.</title>
        <authorList>
            <person name="Nakamura K."/>
            <person name="Oshima K."/>
            <person name="Hattori M."/>
            <person name="Kamagata Y."/>
            <person name="Takamizawa K."/>
        </authorList>
    </citation>
    <scope>NUCLEOTIDE SEQUENCE [LARGE SCALE GENOMIC DNA]</scope>
    <source>
        <strain evidence="12 13">RMAS</strain>
    </source>
</reference>
<name>A0ABN6P923_9EURY</name>
<evidence type="ECO:0000256" key="3">
    <source>
        <dbReference type="ARBA" id="ARBA00022598"/>
    </source>
</evidence>
<dbReference type="CDD" id="cd00812">
    <property type="entry name" value="LeuRS_core"/>
    <property type="match status" value="1"/>
</dbReference>
<dbReference type="SUPFAM" id="SSF50677">
    <property type="entry name" value="ValRS/IleRS/LeuRS editing domain"/>
    <property type="match status" value="1"/>
</dbReference>
<evidence type="ECO:0000256" key="2">
    <source>
        <dbReference type="ARBA" id="ARBA00022490"/>
    </source>
</evidence>
<dbReference type="HAMAP" id="MF_00049_A">
    <property type="entry name" value="Leu_tRNA_synth_A"/>
    <property type="match status" value="1"/>
</dbReference>
<evidence type="ECO:0000256" key="9">
    <source>
        <dbReference type="RuleBase" id="RU363035"/>
    </source>
</evidence>
<evidence type="ECO:0000259" key="10">
    <source>
        <dbReference type="Pfam" id="PF00133"/>
    </source>
</evidence>
<dbReference type="GO" id="GO:0016874">
    <property type="term" value="F:ligase activity"/>
    <property type="evidence" value="ECO:0007669"/>
    <property type="project" value="UniProtKB-KW"/>
</dbReference>
<keyword evidence="6 8" id="KW-0648">Protein biosynthesis</keyword>
<dbReference type="InterPro" id="IPR009008">
    <property type="entry name" value="Val/Leu/Ile-tRNA-synth_edit"/>
</dbReference>
<dbReference type="InterPro" id="IPR001412">
    <property type="entry name" value="aa-tRNA-synth_I_CS"/>
</dbReference>
<dbReference type="PANTHER" id="PTHR45794">
    <property type="entry name" value="LEUCYL-TRNA SYNTHETASE"/>
    <property type="match status" value="1"/>
</dbReference>
<comment type="catalytic activity">
    <reaction evidence="8">
        <text>tRNA(Leu) + L-leucine + ATP = L-leucyl-tRNA(Leu) + AMP + diphosphate</text>
        <dbReference type="Rhea" id="RHEA:11688"/>
        <dbReference type="Rhea" id="RHEA-COMP:9613"/>
        <dbReference type="Rhea" id="RHEA-COMP:9622"/>
        <dbReference type="ChEBI" id="CHEBI:30616"/>
        <dbReference type="ChEBI" id="CHEBI:33019"/>
        <dbReference type="ChEBI" id="CHEBI:57427"/>
        <dbReference type="ChEBI" id="CHEBI:78442"/>
        <dbReference type="ChEBI" id="CHEBI:78494"/>
        <dbReference type="ChEBI" id="CHEBI:456215"/>
        <dbReference type="EC" id="6.1.1.4"/>
    </reaction>
</comment>
<comment type="similarity">
    <text evidence="1 8 9">Belongs to the class-I aminoacyl-tRNA synthetase family.</text>
</comment>
<dbReference type="Gene3D" id="1.10.10.720">
    <property type="entry name" value="leucyl-tRNA synthetase"/>
    <property type="match status" value="1"/>
</dbReference>
<dbReference type="Gene3D" id="3.30.2320.20">
    <property type="entry name" value="Class I aminoacyl-tRNA synthetases (RS)"/>
    <property type="match status" value="1"/>
</dbReference>
<comment type="subcellular location">
    <subcellularLocation>
        <location evidence="8">Cytoplasm</location>
    </subcellularLocation>
</comment>
<dbReference type="SUPFAM" id="SSF47323">
    <property type="entry name" value="Anticodon-binding domain of a subclass of class I aminoacyl-tRNA synthetases"/>
    <property type="match status" value="1"/>
</dbReference>
<dbReference type="PANTHER" id="PTHR45794:SF1">
    <property type="entry name" value="LEUCINE--TRNA LIGASE, CYTOPLASMIC"/>
    <property type="match status" value="1"/>
</dbReference>
<comment type="caution">
    <text evidence="8">Lacks conserved residue(s) required for the propagation of feature annotation.</text>
</comment>
<evidence type="ECO:0000259" key="11">
    <source>
        <dbReference type="Pfam" id="PF08264"/>
    </source>
</evidence>
<dbReference type="InterPro" id="IPR014729">
    <property type="entry name" value="Rossmann-like_a/b/a_fold"/>
</dbReference>
<evidence type="ECO:0000256" key="6">
    <source>
        <dbReference type="ARBA" id="ARBA00022917"/>
    </source>
</evidence>
<dbReference type="Proteomes" id="UP000831817">
    <property type="component" value="Chromosome"/>
</dbReference>
<dbReference type="Gene3D" id="1.10.730.10">
    <property type="entry name" value="Isoleucyl-tRNA Synthetase, Domain 1"/>
    <property type="match status" value="1"/>
</dbReference>
<dbReference type="Gene3D" id="3.90.740.10">
    <property type="entry name" value="Valyl/Leucyl/Isoleucyl-tRNA synthetase, editing domain"/>
    <property type="match status" value="1"/>
</dbReference>
<dbReference type="SUPFAM" id="SSF52374">
    <property type="entry name" value="Nucleotidylyl transferase"/>
    <property type="match status" value="1"/>
</dbReference>
<dbReference type="RefSeq" id="WP_248564581.1">
    <property type="nucleotide sequence ID" value="NZ_AP025698.1"/>
</dbReference>
<evidence type="ECO:0000313" key="12">
    <source>
        <dbReference type="EMBL" id="BDH78702.1"/>
    </source>
</evidence>
<keyword evidence="7 8" id="KW-0030">Aminoacyl-tRNA synthetase</keyword>
<dbReference type="EC" id="6.1.1.4" evidence="8"/>
<accession>A0ABN6P923</accession>
<keyword evidence="2 8" id="KW-0963">Cytoplasm</keyword>
<dbReference type="GeneID" id="71964576"/>
<dbReference type="NCBIfam" id="TIGR00395">
    <property type="entry name" value="leuS_arch"/>
    <property type="match status" value="1"/>
</dbReference>
<protein>
    <recommendedName>
        <fullName evidence="8">Leucine--tRNA ligase</fullName>
        <ecNumber evidence="8">6.1.1.4</ecNumber>
    </recommendedName>
    <alternativeName>
        <fullName evidence="8">Leucyl-tRNA synthetase</fullName>
        <shortName evidence="8">LeuRS</shortName>
    </alternativeName>
</protein>
<evidence type="ECO:0000256" key="8">
    <source>
        <dbReference type="HAMAP-Rule" id="MF_00049"/>
    </source>
</evidence>
<dbReference type="CDD" id="cd07959">
    <property type="entry name" value="Anticodon_Ia_Leu_AEc"/>
    <property type="match status" value="1"/>
</dbReference>
<dbReference type="InterPro" id="IPR002300">
    <property type="entry name" value="aa-tRNA-synth_Ia"/>
</dbReference>
<dbReference type="InterPro" id="IPR004493">
    <property type="entry name" value="Leu-tRNA-synth_Ia_arc/euk"/>
</dbReference>
<feature type="domain" description="Aminoacyl-tRNA synthetase class Ia" evidence="10">
    <location>
        <begin position="6"/>
        <end position="654"/>
    </location>
</feature>
<sequence length="944" mass="110085">MDIERKWQKRWEKAGIFQANPEGDEKLFLTVAYPYPSGAMHIGHGRTYTVPDVYARFKRMQGYNVLFPMAWHVTGAPVIGIARRIQRKDPWTWEIYQKVHKVPQGELEKFTDPEYIVEHFSKEYKRIMKAMGYSIDWRREFKTTDPQYQKFIEWQIKKLKKKGLIRKGEHPVKYCPECENPVGDHDLLEGEGVAINQLTILKFKLEDSYLVAATFRPETIFGVTNFWLNPKEKYIKVKVDGEKWIISEKSYENLSQQKKDMEILEEVNPEELVGSNVENPMTGEKHPILPAYFVDPEYGTGVVFSVPAHAPADYIALQDLKKDKKLQEKYKLEDILKGMKPVNVITIEGYGECPACETIEKFKIKNQKDPRLDDATNELYKIEHAKGKMSQHIPGYHGKPVAEAREEIAEQLKSEGKADEIFDFAEHPVICRCGGHCIVKIMENQWFIKYSDKEWKNLTLECLNSLRIIPGEVKANFEYYIEWLDDWACARRIGLGTHLPWDPEWIIEPLSDSTIYMSYYTISPHLKRLPADVLDDEFFDKIFLGQENKLKIDEKTANKISKEFNYWYPLDWRLSAKDLIGNHLTFHLFHHSAIFPPSKWPRGIVVFGMGLLEGKKMSSSKGNVVLLSDAIEAHGADVVRLFLMSSAEPWQDFDWREKEVIGTKRRLEWFREFGEKISDIIGSRGLSVSETPQPSSFIGKWMMARINLRIREATKALEGFQTRRALQEAFFLLRKDVDHYMKRIKGHVDEEAEDVLRYLLSVWIRLMAPFIPHTAEEMWEKYGGEGFVSEAPWPRPHEEFISLEVQRAEEMVQETIKDIMEIKKILNLTPKRVHVYVAPDWKWKVLEMAYEMGKPDMGALMGQAISEGIHDDKRELADFIKRILKDIVREEHPGRIDEYKILSDAREYMEEEVNAEIIIHEDAEYDPEGKAKNAIPYKPAIYLE</sequence>